<organism evidence="2 3">
    <name type="scientific">Candidatus Brocadia sinica JPN1</name>
    <dbReference type="NCBI Taxonomy" id="1197129"/>
    <lineage>
        <taxon>Bacteria</taxon>
        <taxon>Pseudomonadati</taxon>
        <taxon>Planctomycetota</taxon>
        <taxon>Candidatus Brocadiia</taxon>
        <taxon>Candidatus Brocadiales</taxon>
        <taxon>Candidatus Brocadiaceae</taxon>
        <taxon>Candidatus Brocadia</taxon>
    </lineage>
</organism>
<dbReference type="Proteomes" id="UP000032309">
    <property type="component" value="Unassembled WGS sequence"/>
</dbReference>
<sequence length="415" mass="46320">MGNLEPCGCYEGQLGGISRRHSFIDFFRKQGNIVLPVSLGDLSRGYSRQDEIKLETLCRAMGEMGYVLHNLGEKDIGFGPQILSFLSQTNKVNFLSSNVKIVSPFPIKISQYVIKERFYSGHSFKIAFFGILSKSLFSAHALDYVNVSEPVKALSPLVKQLHGKVDLLVLLSHSSLEESVEIAKFFPEIGLIISGHNSDEPEDAIYINNTPVVSPGMGGKYIGVAHYSINKNVVERKSVEVVPLDHTYKDSKEMISLLKEYQQQLVDEDLLSKTPQAPLPEGLFYVGSFACGVCHKVIYDHWYKTTHGASYNTLIGVGHQYDPECIKCHTTGYGDVSGFLNYQKNRNLIDVGCESCHGAGSKHIKSVKNDYGTTGESNCVICHNSEHSPKFQFAEYWKKIEHPKETPKKLLKTLE</sequence>
<accession>A0ABQ0JTN2</accession>
<dbReference type="SUPFAM" id="SSF48695">
    <property type="entry name" value="Multiheme cytochromes"/>
    <property type="match status" value="1"/>
</dbReference>
<dbReference type="RefSeq" id="WP_157842344.1">
    <property type="nucleotide sequence ID" value="NZ_BAFN01000001.1"/>
</dbReference>
<dbReference type="InterPro" id="IPR006179">
    <property type="entry name" value="5_nucleotidase/apyrase"/>
</dbReference>
<dbReference type="SUPFAM" id="SSF56300">
    <property type="entry name" value="Metallo-dependent phosphatases"/>
    <property type="match status" value="1"/>
</dbReference>
<dbReference type="InterPro" id="IPR036280">
    <property type="entry name" value="Multihaem_cyt_sf"/>
</dbReference>
<evidence type="ECO:0000313" key="2">
    <source>
        <dbReference type="EMBL" id="GAN32117.1"/>
    </source>
</evidence>
<dbReference type="EMBL" id="BAFN01000001">
    <property type="protein sequence ID" value="GAN32117.1"/>
    <property type="molecule type" value="Genomic_DNA"/>
</dbReference>
<dbReference type="Gene3D" id="1.10.1130.10">
    <property type="entry name" value="Flavocytochrome C3, Chain A"/>
    <property type="match status" value="1"/>
</dbReference>
<evidence type="ECO:0000259" key="1">
    <source>
        <dbReference type="Pfam" id="PF13435"/>
    </source>
</evidence>
<comment type="caution">
    <text evidence="2">The sequence shown here is derived from an EMBL/GenBank/DDBJ whole genome shotgun (WGS) entry which is preliminary data.</text>
</comment>
<name>A0ABQ0JTN2_9BACT</name>
<gene>
    <name evidence="2" type="ORF">BROSI_A0627</name>
</gene>
<keyword evidence="3" id="KW-1185">Reference proteome</keyword>
<dbReference type="InterPro" id="IPR023155">
    <property type="entry name" value="Cyt_c-552/4"/>
</dbReference>
<evidence type="ECO:0000313" key="3">
    <source>
        <dbReference type="Proteomes" id="UP000032309"/>
    </source>
</evidence>
<feature type="domain" description="Cytochrome c-552/4" evidence="1">
    <location>
        <begin position="290"/>
        <end position="358"/>
    </location>
</feature>
<dbReference type="Gene3D" id="3.60.21.10">
    <property type="match status" value="1"/>
</dbReference>
<dbReference type="Pfam" id="PF13435">
    <property type="entry name" value="Cytochrome_C554"/>
    <property type="match status" value="1"/>
</dbReference>
<dbReference type="PANTHER" id="PTHR11575">
    <property type="entry name" value="5'-NUCLEOTIDASE-RELATED"/>
    <property type="match status" value="1"/>
</dbReference>
<dbReference type="InterPro" id="IPR029052">
    <property type="entry name" value="Metallo-depent_PP-like"/>
</dbReference>
<reference evidence="3" key="1">
    <citation type="journal article" date="2015" name="Genome Announc.">
        <title>Draft Genome Sequence of an Anaerobic Ammonium-Oxidizing Bacterium, "Candidatus Brocadia sinica".</title>
        <authorList>
            <person name="Oshiki M."/>
            <person name="Shinyako-Hata K."/>
            <person name="Satoh H."/>
            <person name="Okabe S."/>
        </authorList>
    </citation>
    <scope>NUCLEOTIDE SEQUENCE [LARGE SCALE GENOMIC DNA]</scope>
    <source>
        <strain evidence="3">JPN1</strain>
    </source>
</reference>
<dbReference type="PANTHER" id="PTHR11575:SF24">
    <property type="entry name" value="5'-NUCLEOTIDASE"/>
    <property type="match status" value="1"/>
</dbReference>
<protein>
    <submittedName>
        <fullName evidence="2">Hypothetical c554 cytochrome protein</fullName>
    </submittedName>
</protein>
<proteinExistence type="predicted"/>